<comment type="catalytic activity">
    <reaction evidence="1">
        <text>ATP + protein L-histidine = ADP + protein N-phospho-L-histidine.</text>
        <dbReference type="EC" id="2.7.13.3"/>
    </reaction>
</comment>
<evidence type="ECO:0000256" key="1">
    <source>
        <dbReference type="ARBA" id="ARBA00000085"/>
    </source>
</evidence>
<evidence type="ECO:0000256" key="12">
    <source>
        <dbReference type="ARBA" id="ARBA00074306"/>
    </source>
</evidence>
<dbReference type="InterPro" id="IPR036890">
    <property type="entry name" value="HATPase_C_sf"/>
</dbReference>
<dbReference type="CDD" id="cd17546">
    <property type="entry name" value="REC_hyHK_CKI1_RcsC-like"/>
    <property type="match status" value="1"/>
</dbReference>
<dbReference type="CDD" id="cd18774">
    <property type="entry name" value="PDC2_HK_sensor"/>
    <property type="match status" value="1"/>
</dbReference>
<evidence type="ECO:0000256" key="14">
    <source>
        <dbReference type="SAM" id="Coils"/>
    </source>
</evidence>
<dbReference type="SMART" id="SM00388">
    <property type="entry name" value="HisKA"/>
    <property type="match status" value="1"/>
</dbReference>
<dbReference type="PRINTS" id="PR00344">
    <property type="entry name" value="BCTRLSENSOR"/>
</dbReference>
<dbReference type="PANTHER" id="PTHR45339">
    <property type="entry name" value="HYBRID SIGNAL TRANSDUCTION HISTIDINE KINASE J"/>
    <property type="match status" value="1"/>
</dbReference>
<dbReference type="SUPFAM" id="SSF55874">
    <property type="entry name" value="ATPase domain of HSP90 chaperone/DNA topoisomerase II/histidine kinase"/>
    <property type="match status" value="1"/>
</dbReference>
<dbReference type="PROSITE" id="PS50110">
    <property type="entry name" value="RESPONSE_REGULATORY"/>
    <property type="match status" value="1"/>
</dbReference>
<feature type="domain" description="Response regulatory" evidence="16">
    <location>
        <begin position="620"/>
        <end position="744"/>
    </location>
</feature>
<dbReference type="SUPFAM" id="SSF47384">
    <property type="entry name" value="Homodimeric domain of signal transducing histidine kinase"/>
    <property type="match status" value="1"/>
</dbReference>
<dbReference type="Pfam" id="PF00512">
    <property type="entry name" value="HisKA"/>
    <property type="match status" value="1"/>
</dbReference>
<dbReference type="EC" id="2.7.13.3" evidence="4"/>
<dbReference type="SMART" id="SM00448">
    <property type="entry name" value="REC"/>
    <property type="match status" value="1"/>
</dbReference>
<keyword evidence="10" id="KW-0902">Two-component regulatory system</keyword>
<evidence type="ECO:0000256" key="11">
    <source>
        <dbReference type="ARBA" id="ARBA00023136"/>
    </source>
</evidence>
<dbReference type="Gene3D" id="3.30.565.10">
    <property type="entry name" value="Histidine kinase-like ATPase, C-terminal domain"/>
    <property type="match status" value="1"/>
</dbReference>
<dbReference type="Gene3D" id="1.10.287.130">
    <property type="match status" value="1"/>
</dbReference>
<evidence type="ECO:0000259" key="16">
    <source>
        <dbReference type="PROSITE" id="PS50110"/>
    </source>
</evidence>
<keyword evidence="11" id="KW-0472">Membrane</keyword>
<evidence type="ECO:0000259" key="15">
    <source>
        <dbReference type="PROSITE" id="PS50109"/>
    </source>
</evidence>
<evidence type="ECO:0000256" key="9">
    <source>
        <dbReference type="ARBA" id="ARBA00022989"/>
    </source>
</evidence>
<evidence type="ECO:0000313" key="18">
    <source>
        <dbReference type="Proteomes" id="UP000238937"/>
    </source>
</evidence>
<dbReference type="EMBL" id="PVWO01000276">
    <property type="protein sequence ID" value="PSB54225.1"/>
    <property type="molecule type" value="Genomic_DNA"/>
</dbReference>
<keyword evidence="8 17" id="KW-0418">Kinase</keyword>
<evidence type="ECO:0000256" key="5">
    <source>
        <dbReference type="ARBA" id="ARBA00022475"/>
    </source>
</evidence>
<organism evidence="17 18">
    <name type="scientific">Chamaesiphon polymorphus CCALA 037</name>
    <dbReference type="NCBI Taxonomy" id="2107692"/>
    <lineage>
        <taxon>Bacteria</taxon>
        <taxon>Bacillati</taxon>
        <taxon>Cyanobacteriota</taxon>
        <taxon>Cyanophyceae</taxon>
        <taxon>Gomontiellales</taxon>
        <taxon>Chamaesiphonaceae</taxon>
        <taxon>Chamaesiphon</taxon>
    </lineage>
</organism>
<dbReference type="InterPro" id="IPR004358">
    <property type="entry name" value="Sig_transdc_His_kin-like_C"/>
</dbReference>
<dbReference type="SMART" id="SM00387">
    <property type="entry name" value="HATPase_c"/>
    <property type="match status" value="1"/>
</dbReference>
<dbReference type="OrthoDB" id="568844at2"/>
<dbReference type="InterPro" id="IPR003661">
    <property type="entry name" value="HisK_dim/P_dom"/>
</dbReference>
<keyword evidence="18" id="KW-1185">Reference proteome</keyword>
<name>A0A2T1GAG3_9CYAN</name>
<evidence type="ECO:0000256" key="10">
    <source>
        <dbReference type="ARBA" id="ARBA00023012"/>
    </source>
</evidence>
<dbReference type="CDD" id="cd16922">
    <property type="entry name" value="HATPase_EvgS-ArcB-TorS-like"/>
    <property type="match status" value="1"/>
</dbReference>
<dbReference type="FunFam" id="3.30.565.10:FF:000010">
    <property type="entry name" value="Sensor histidine kinase RcsC"/>
    <property type="match status" value="1"/>
</dbReference>
<evidence type="ECO:0000256" key="6">
    <source>
        <dbReference type="ARBA" id="ARBA00022553"/>
    </source>
</evidence>
<evidence type="ECO:0000256" key="2">
    <source>
        <dbReference type="ARBA" id="ARBA00004651"/>
    </source>
</evidence>
<dbReference type="Pfam" id="PF00072">
    <property type="entry name" value="Response_reg"/>
    <property type="match status" value="1"/>
</dbReference>
<dbReference type="AlphaFoldDB" id="A0A2T1GAG3"/>
<sequence length="839" mass="93357">MQIRKRNCLTNISNTILFLALLTVAIVGGVSFFSAREALKEASFNQLKVAATLKEAEINRWFEERERDFAILSQSPDTQANFKLLLRSEVGTTDYRSAQTQLVRHFNNVTKLKPSFKRISLLNNRNRIILSTDPTLLGKDVVTANLTSLEGIEPGRNFTPILYRSPITDRPAITLAAPMRDPAGRRQGEILADLNFEGIAEVVGKRAGLGKTGETYLVGSLVREHTLISREPLDLSLVFSPQLHSQGIDRAMQGQSGADLYQNSTGVPVLGVYRWLKHQNLVLLAEMSQDEAFSPARQLATTIITVGLISTVGLFIGVRWLTQQLKVSQQQLKTYSQRLEKKAEEAEIASQAKGTFLANMSHEFRTPLNAILGFTQIMARDATATPGQLEYLSIISRSGAHLLTLINDVLSMAQLEAGRATLSESSFDLNHLLGALKEMLQIEAQAKGLVLVVERSPDVPRYIHTDEHKLRQVLINLVGNAIKFTTTGRVSLRVSKKQPSPDRFPASSQLKLRSPREWLDFEIEDSGPGIPAVELDRLFDPFFQAAKLQKSPQGSGLGLTISQEFVNLMDGEIGVRQTSPRGTTFGFTIQVASVISAVEQAKSPDRYMVTKLTPDRPPARILIVEDSWENRRLLVDLLAGVGFEVRAAENGREGVEIWSSWHPPPIWMDMRMPLLDGYAATRQIRRQEAKRQSQGRLSQRTKIIALTASVFEEERTAILAAGCDDLVHKPFQEAVIFEKMANYLGITYQYVEKFAVASCQVDSTLKPALASEHLEVMPQDWIVALHQAALRVDADIILELAEQIPTANLLLAIQLKDLTQSFCFEEIMELTQPYIGLAE</sequence>
<proteinExistence type="inferred from homology"/>
<dbReference type="InterPro" id="IPR001789">
    <property type="entry name" value="Sig_transdc_resp-reg_receiver"/>
</dbReference>
<keyword evidence="8 17" id="KW-0808">Transferase</keyword>
<dbReference type="PROSITE" id="PS50109">
    <property type="entry name" value="HIS_KIN"/>
    <property type="match status" value="1"/>
</dbReference>
<dbReference type="GO" id="GO:0005886">
    <property type="term" value="C:plasma membrane"/>
    <property type="evidence" value="ECO:0007669"/>
    <property type="project" value="UniProtKB-SubCell"/>
</dbReference>
<protein>
    <recommendedName>
        <fullName evidence="12">Circadian input-output histidine kinase CikA</fullName>
        <ecNumber evidence="4">2.7.13.3</ecNumber>
    </recommendedName>
</protein>
<dbReference type="Pfam" id="PF02743">
    <property type="entry name" value="dCache_1"/>
    <property type="match status" value="1"/>
</dbReference>
<feature type="domain" description="Histidine kinase" evidence="15">
    <location>
        <begin position="359"/>
        <end position="593"/>
    </location>
</feature>
<comment type="similarity">
    <text evidence="3">In the N-terminal section; belongs to the phytochrome family.</text>
</comment>
<dbReference type="InterPro" id="IPR005467">
    <property type="entry name" value="His_kinase_dom"/>
</dbReference>
<gene>
    <name evidence="17" type="ORF">C7B77_18785</name>
</gene>
<dbReference type="Gene3D" id="3.40.50.2300">
    <property type="match status" value="1"/>
</dbReference>
<feature type="coiled-coil region" evidence="14">
    <location>
        <begin position="325"/>
        <end position="352"/>
    </location>
</feature>
<evidence type="ECO:0000256" key="13">
    <source>
        <dbReference type="PROSITE-ProRule" id="PRU00169"/>
    </source>
</evidence>
<keyword evidence="7" id="KW-0812">Transmembrane</keyword>
<comment type="subcellular location">
    <subcellularLocation>
        <location evidence="2">Cell membrane</location>
        <topology evidence="2">Multi-pass membrane protein</topology>
    </subcellularLocation>
</comment>
<dbReference type="InterPro" id="IPR011006">
    <property type="entry name" value="CheY-like_superfamily"/>
</dbReference>
<evidence type="ECO:0000256" key="7">
    <source>
        <dbReference type="ARBA" id="ARBA00022692"/>
    </source>
</evidence>
<dbReference type="InterPro" id="IPR033479">
    <property type="entry name" value="dCache_1"/>
</dbReference>
<keyword evidence="6 13" id="KW-0597">Phosphoprotein</keyword>
<evidence type="ECO:0000256" key="8">
    <source>
        <dbReference type="ARBA" id="ARBA00022777"/>
    </source>
</evidence>
<keyword evidence="14" id="KW-0175">Coiled coil</keyword>
<evidence type="ECO:0000256" key="3">
    <source>
        <dbReference type="ARBA" id="ARBA00006402"/>
    </source>
</evidence>
<evidence type="ECO:0000256" key="4">
    <source>
        <dbReference type="ARBA" id="ARBA00012438"/>
    </source>
</evidence>
<reference evidence="17 18" key="1">
    <citation type="submission" date="2018-03" db="EMBL/GenBank/DDBJ databases">
        <title>The ancient ancestry and fast evolution of plastids.</title>
        <authorList>
            <person name="Moore K.R."/>
            <person name="Magnabosco C."/>
            <person name="Momper L."/>
            <person name="Gold D.A."/>
            <person name="Bosak T."/>
            <person name="Fournier G.P."/>
        </authorList>
    </citation>
    <scope>NUCLEOTIDE SEQUENCE [LARGE SCALE GENOMIC DNA]</scope>
    <source>
        <strain evidence="17 18">CCALA 037</strain>
    </source>
</reference>
<dbReference type="CDD" id="cd18773">
    <property type="entry name" value="PDC1_HK_sensor"/>
    <property type="match status" value="1"/>
</dbReference>
<dbReference type="Proteomes" id="UP000238937">
    <property type="component" value="Unassembled WGS sequence"/>
</dbReference>
<keyword evidence="5" id="KW-1003">Cell membrane</keyword>
<dbReference type="SUPFAM" id="SSF52172">
    <property type="entry name" value="CheY-like"/>
    <property type="match status" value="1"/>
</dbReference>
<accession>A0A2T1GAG3</accession>
<keyword evidence="9" id="KW-1133">Transmembrane helix</keyword>
<dbReference type="CDD" id="cd00082">
    <property type="entry name" value="HisKA"/>
    <property type="match status" value="1"/>
</dbReference>
<dbReference type="InterPro" id="IPR036097">
    <property type="entry name" value="HisK_dim/P_sf"/>
</dbReference>
<dbReference type="GO" id="GO:0000155">
    <property type="term" value="F:phosphorelay sensor kinase activity"/>
    <property type="evidence" value="ECO:0007669"/>
    <property type="project" value="InterPro"/>
</dbReference>
<dbReference type="InterPro" id="IPR003594">
    <property type="entry name" value="HATPase_dom"/>
</dbReference>
<feature type="modified residue" description="4-aspartylphosphate" evidence="13">
    <location>
        <position position="669"/>
    </location>
</feature>
<evidence type="ECO:0000313" key="17">
    <source>
        <dbReference type="EMBL" id="PSB54225.1"/>
    </source>
</evidence>
<dbReference type="PANTHER" id="PTHR45339:SF1">
    <property type="entry name" value="HYBRID SIGNAL TRANSDUCTION HISTIDINE KINASE J"/>
    <property type="match status" value="1"/>
</dbReference>
<comment type="caution">
    <text evidence="17">The sequence shown here is derived from an EMBL/GenBank/DDBJ whole genome shotgun (WGS) entry which is preliminary data.</text>
</comment>
<dbReference type="RefSeq" id="WP_106308233.1">
    <property type="nucleotide sequence ID" value="NZ_PVWO01000276.1"/>
</dbReference>
<dbReference type="Pfam" id="PF02518">
    <property type="entry name" value="HATPase_c"/>
    <property type="match status" value="1"/>
</dbReference>